<keyword evidence="4 6" id="KW-0274">FAD</keyword>
<protein>
    <submittedName>
        <fullName evidence="10">Alcohol oxidase</fullName>
    </submittedName>
</protein>
<dbReference type="Pfam" id="PF05199">
    <property type="entry name" value="GMC_oxred_C"/>
    <property type="match status" value="1"/>
</dbReference>
<dbReference type="SUPFAM" id="SSF51905">
    <property type="entry name" value="FAD/NAD(P)-binding domain"/>
    <property type="match status" value="1"/>
</dbReference>
<organism evidence="10 11">
    <name type="scientific">Exidia glandulosa HHB12029</name>
    <dbReference type="NCBI Taxonomy" id="1314781"/>
    <lineage>
        <taxon>Eukaryota</taxon>
        <taxon>Fungi</taxon>
        <taxon>Dikarya</taxon>
        <taxon>Basidiomycota</taxon>
        <taxon>Agaricomycotina</taxon>
        <taxon>Agaricomycetes</taxon>
        <taxon>Auriculariales</taxon>
        <taxon>Exidiaceae</taxon>
        <taxon>Exidia</taxon>
    </lineage>
</organism>
<evidence type="ECO:0000256" key="6">
    <source>
        <dbReference type="PIRSR" id="PIRSR000137-2"/>
    </source>
</evidence>
<dbReference type="InterPro" id="IPR012132">
    <property type="entry name" value="GMC_OxRdtase"/>
</dbReference>
<dbReference type="InParanoid" id="A0A165MF90"/>
<feature type="domain" description="Glucose-methanol-choline oxidoreductase N-terminal" evidence="8">
    <location>
        <begin position="35"/>
        <end position="343"/>
    </location>
</feature>
<dbReference type="GO" id="GO:0050660">
    <property type="term" value="F:flavin adenine dinucleotide binding"/>
    <property type="evidence" value="ECO:0007669"/>
    <property type="project" value="InterPro"/>
</dbReference>
<dbReference type="Gene3D" id="3.50.50.60">
    <property type="entry name" value="FAD/NAD(P)-binding domain"/>
    <property type="match status" value="1"/>
</dbReference>
<comment type="similarity">
    <text evidence="2">Belongs to the GMC oxidoreductase family.</text>
</comment>
<dbReference type="GO" id="GO:0016614">
    <property type="term" value="F:oxidoreductase activity, acting on CH-OH group of donors"/>
    <property type="evidence" value="ECO:0007669"/>
    <property type="project" value="InterPro"/>
</dbReference>
<feature type="domain" description="Glucose-methanol-choline oxidoreductase C-terminal" evidence="9">
    <location>
        <begin position="444"/>
        <end position="576"/>
    </location>
</feature>
<evidence type="ECO:0000259" key="9">
    <source>
        <dbReference type="Pfam" id="PF05199"/>
    </source>
</evidence>
<dbReference type="PROSITE" id="PS51257">
    <property type="entry name" value="PROKAR_LIPOPROTEIN"/>
    <property type="match status" value="1"/>
</dbReference>
<dbReference type="PANTHER" id="PTHR11552">
    <property type="entry name" value="GLUCOSE-METHANOL-CHOLINE GMC OXIDOREDUCTASE"/>
    <property type="match status" value="1"/>
</dbReference>
<feature type="signal peptide" evidence="7">
    <location>
        <begin position="1"/>
        <end position="21"/>
    </location>
</feature>
<dbReference type="Pfam" id="PF00732">
    <property type="entry name" value="GMC_oxred_N"/>
    <property type="match status" value="1"/>
</dbReference>
<evidence type="ECO:0000256" key="3">
    <source>
        <dbReference type="ARBA" id="ARBA00022630"/>
    </source>
</evidence>
<dbReference type="EMBL" id="KV425912">
    <property type="protein sequence ID" value="KZV99183.1"/>
    <property type="molecule type" value="Genomic_DNA"/>
</dbReference>
<feature type="binding site" evidence="6">
    <location>
        <position position="263"/>
    </location>
    <ligand>
        <name>FAD</name>
        <dbReference type="ChEBI" id="CHEBI:57692"/>
    </ligand>
</feature>
<dbReference type="AlphaFoldDB" id="A0A165MF90"/>
<dbReference type="SUPFAM" id="SSF54373">
    <property type="entry name" value="FAD-linked reductases, C-terminal domain"/>
    <property type="match status" value="1"/>
</dbReference>
<evidence type="ECO:0000259" key="8">
    <source>
        <dbReference type="Pfam" id="PF00732"/>
    </source>
</evidence>
<keyword evidence="11" id="KW-1185">Reference proteome</keyword>
<evidence type="ECO:0000256" key="2">
    <source>
        <dbReference type="ARBA" id="ARBA00010790"/>
    </source>
</evidence>
<feature type="active site" description="Proton donor" evidence="5">
    <location>
        <position position="523"/>
    </location>
</feature>
<keyword evidence="7" id="KW-0732">Signal</keyword>
<dbReference type="Gene3D" id="3.30.560.10">
    <property type="entry name" value="Glucose Oxidase, domain 3"/>
    <property type="match status" value="1"/>
</dbReference>
<dbReference type="PANTHER" id="PTHR11552:SF147">
    <property type="entry name" value="CHOLINE DEHYDROGENASE, MITOCHONDRIAL"/>
    <property type="match status" value="1"/>
</dbReference>
<sequence>MRRTRTLTLSSLTLFAGFSCAAILKDSSQLKESYDFIIVGAGPGGATTANRLTESANVNVLLLEAGGANDGVLAIDVPQLCVTLTPNTAWDWNFTTVPQEGLLGRTPPFPRGIGLGGTSAVNCLVYTRGTKADIDTWATLTGDKGWGWDGVLPYFKKSEKFNLPVDGHDVSRQFLPEVHGFDGVIGVSVPGAGRAIDGRVIATTKELEEFPFQIDMNSGEHLVVDVGWTQALIDSGVRSSSKAYLAPEYLRRRNLDVLLHARVSRVLPTDGALALNSVEFQDGEGGEFKTLTAKEEVILSAGAVHIPVILMHSGIGDAGLLTSLNITVLVDNPSVGQNLTDHVGCGITFEVNSTKTLDEIWRNETLKDAVLEEWAENKTGLMVDTSENHIGFLRLAEDDPIWATHPDPASGPRTAHYEFLFQNGVFPTKESGNYFNLPVGNVSPASRGFVTINSSDPFAAPLIDPRLLSEDIDLYIVRQALKAGMRFIAAKAWESYFIRPLQNLTTDEEFDQFIREHAVSFFHPVATAAMSPANASWGVVDPSLLVKGVSGLRVVDASVVPRLPAAHTSAAVYGVAERASDIIKAKYPELFCSRSSFRRELQM</sequence>
<proteinExistence type="inferred from homology"/>
<dbReference type="OrthoDB" id="269227at2759"/>
<evidence type="ECO:0000313" key="11">
    <source>
        <dbReference type="Proteomes" id="UP000077266"/>
    </source>
</evidence>
<evidence type="ECO:0000256" key="7">
    <source>
        <dbReference type="SAM" id="SignalP"/>
    </source>
</evidence>
<name>A0A165MF90_EXIGL</name>
<feature type="chain" id="PRO_5007862404" evidence="7">
    <location>
        <begin position="22"/>
        <end position="603"/>
    </location>
</feature>
<evidence type="ECO:0000256" key="5">
    <source>
        <dbReference type="PIRSR" id="PIRSR000137-1"/>
    </source>
</evidence>
<comment type="cofactor">
    <cofactor evidence="1 6">
        <name>FAD</name>
        <dbReference type="ChEBI" id="CHEBI:57692"/>
    </cofactor>
</comment>
<accession>A0A165MF90</accession>
<dbReference type="InterPro" id="IPR036188">
    <property type="entry name" value="FAD/NAD-bd_sf"/>
</dbReference>
<feature type="active site" description="Proton acceptor" evidence="5">
    <location>
        <position position="567"/>
    </location>
</feature>
<keyword evidence="3" id="KW-0285">Flavoprotein</keyword>
<feature type="binding site" evidence="6">
    <location>
        <position position="118"/>
    </location>
    <ligand>
        <name>FAD</name>
        <dbReference type="ChEBI" id="CHEBI:57692"/>
    </ligand>
</feature>
<dbReference type="InterPro" id="IPR007867">
    <property type="entry name" value="GMC_OxRtase_C"/>
</dbReference>
<feature type="binding site" evidence="6">
    <location>
        <begin position="122"/>
        <end position="125"/>
    </location>
    <ligand>
        <name>FAD</name>
        <dbReference type="ChEBI" id="CHEBI:57692"/>
    </ligand>
</feature>
<dbReference type="STRING" id="1314781.A0A165MF90"/>
<evidence type="ECO:0000313" key="10">
    <source>
        <dbReference type="EMBL" id="KZV99183.1"/>
    </source>
</evidence>
<dbReference type="Proteomes" id="UP000077266">
    <property type="component" value="Unassembled WGS sequence"/>
</dbReference>
<dbReference type="InterPro" id="IPR000172">
    <property type="entry name" value="GMC_OxRdtase_N"/>
</dbReference>
<gene>
    <name evidence="10" type="ORF">EXIGLDRAFT_606149</name>
</gene>
<evidence type="ECO:0000256" key="1">
    <source>
        <dbReference type="ARBA" id="ARBA00001974"/>
    </source>
</evidence>
<reference evidence="10 11" key="1">
    <citation type="journal article" date="2016" name="Mol. Biol. Evol.">
        <title>Comparative Genomics of Early-Diverging Mushroom-Forming Fungi Provides Insights into the Origins of Lignocellulose Decay Capabilities.</title>
        <authorList>
            <person name="Nagy L.G."/>
            <person name="Riley R."/>
            <person name="Tritt A."/>
            <person name="Adam C."/>
            <person name="Daum C."/>
            <person name="Floudas D."/>
            <person name="Sun H."/>
            <person name="Yadav J.S."/>
            <person name="Pangilinan J."/>
            <person name="Larsson K.H."/>
            <person name="Matsuura K."/>
            <person name="Barry K."/>
            <person name="Labutti K."/>
            <person name="Kuo R."/>
            <person name="Ohm R.A."/>
            <person name="Bhattacharya S.S."/>
            <person name="Shirouzu T."/>
            <person name="Yoshinaga Y."/>
            <person name="Martin F.M."/>
            <person name="Grigoriev I.V."/>
            <person name="Hibbett D.S."/>
        </authorList>
    </citation>
    <scope>NUCLEOTIDE SEQUENCE [LARGE SCALE GENOMIC DNA]</scope>
    <source>
        <strain evidence="10 11">HHB12029</strain>
    </source>
</reference>
<evidence type="ECO:0000256" key="4">
    <source>
        <dbReference type="ARBA" id="ARBA00022827"/>
    </source>
</evidence>
<dbReference type="PIRSF" id="PIRSF000137">
    <property type="entry name" value="Alcohol_oxidase"/>
    <property type="match status" value="1"/>
</dbReference>